<feature type="transmembrane region" description="Helical" evidence="5">
    <location>
        <begin position="33"/>
        <end position="54"/>
    </location>
</feature>
<feature type="transmembrane region" description="Helical" evidence="5">
    <location>
        <begin position="66"/>
        <end position="93"/>
    </location>
</feature>
<dbReference type="PANTHER" id="PTHR10846:SF8">
    <property type="entry name" value="INNER MEMBRANE PROTEIN YRBG"/>
    <property type="match status" value="1"/>
</dbReference>
<dbReference type="OrthoDB" id="9794225at2"/>
<feature type="transmembrane region" description="Helical" evidence="5">
    <location>
        <begin position="174"/>
        <end position="196"/>
    </location>
</feature>
<dbReference type="GO" id="GO:0006874">
    <property type="term" value="P:intracellular calcium ion homeostasis"/>
    <property type="evidence" value="ECO:0007669"/>
    <property type="project" value="TreeGrafter"/>
</dbReference>
<dbReference type="AlphaFoldDB" id="A0A2M9A3V6"/>
<comment type="caution">
    <text evidence="7">The sequence shown here is derived from an EMBL/GenBank/DDBJ whole genome shotgun (WGS) entry which is preliminary data.</text>
</comment>
<dbReference type="EMBL" id="PGEX01000001">
    <property type="protein sequence ID" value="PJJ40400.1"/>
    <property type="molecule type" value="Genomic_DNA"/>
</dbReference>
<sequence>MDYLFLVIGLALLLLGAEFLVDSSVAIAKRAQISSFIIGLTIVGMGTSAPELFVSLSSALSGHGDVAMGNIVGSNICNIFLILGVSATITPFAIQNDIVKRDIPFGIFAALLLFVLANDSRIFNSAESGLSRIEGIVFLVLFFAYMAFTITKSLKNRSKEEEEEAESKLSGKPLPLLILIAIASLAGLIGGGNLFLSSAENLARAWGVSEAVIAITIVAIGTSLPELITSIIASLKNNSELALGNVIGSNTFNILLILGTASTVHPFSIQGIRIEDFAVMIFATLCTLGVAFSFRKYFFTRGEGIFFLVCYVGYTAYLVVR</sequence>
<protein>
    <submittedName>
        <fullName evidence="7">Cation:H+ antiporter</fullName>
    </submittedName>
</protein>
<feature type="transmembrane region" description="Helical" evidence="5">
    <location>
        <begin position="208"/>
        <end position="235"/>
    </location>
</feature>
<feature type="transmembrane region" description="Helical" evidence="5">
    <location>
        <begin position="277"/>
        <end position="298"/>
    </location>
</feature>
<keyword evidence="3 5" id="KW-1133">Transmembrane helix</keyword>
<reference evidence="7 8" key="1">
    <citation type="submission" date="2017-11" db="EMBL/GenBank/DDBJ databases">
        <title>Animal gut microbial communities from fecal samples from Wisconsin, USA.</title>
        <authorList>
            <person name="Neumann A."/>
        </authorList>
    </citation>
    <scope>NUCLEOTIDE SEQUENCE [LARGE SCALE GENOMIC DNA]</scope>
    <source>
        <strain evidence="7 8">UWS3</strain>
    </source>
</reference>
<feature type="transmembrane region" description="Helical" evidence="5">
    <location>
        <begin position="241"/>
        <end position="265"/>
    </location>
</feature>
<proteinExistence type="predicted"/>
<gene>
    <name evidence="7" type="ORF">BGX16_0320</name>
</gene>
<evidence type="ECO:0000256" key="4">
    <source>
        <dbReference type="ARBA" id="ARBA00023136"/>
    </source>
</evidence>
<evidence type="ECO:0000256" key="5">
    <source>
        <dbReference type="SAM" id="Phobius"/>
    </source>
</evidence>
<dbReference type="InterPro" id="IPR044880">
    <property type="entry name" value="NCX_ion-bd_dom_sf"/>
</dbReference>
<evidence type="ECO:0000256" key="1">
    <source>
        <dbReference type="ARBA" id="ARBA00004141"/>
    </source>
</evidence>
<name>A0A2M9A3V6_9BACT</name>
<accession>A0A2M9A3V6</accession>
<comment type="subcellular location">
    <subcellularLocation>
        <location evidence="1">Membrane</location>
        <topology evidence="1">Multi-pass membrane protein</topology>
    </subcellularLocation>
</comment>
<keyword evidence="4 5" id="KW-0472">Membrane</keyword>
<dbReference type="Gene3D" id="6.10.280.80">
    <property type="entry name" value="NCX, peripheral helical region"/>
    <property type="match status" value="1"/>
</dbReference>
<dbReference type="PANTHER" id="PTHR10846">
    <property type="entry name" value="SODIUM/POTASSIUM/CALCIUM EXCHANGER"/>
    <property type="match status" value="1"/>
</dbReference>
<dbReference type="GO" id="GO:0005262">
    <property type="term" value="F:calcium channel activity"/>
    <property type="evidence" value="ECO:0007669"/>
    <property type="project" value="TreeGrafter"/>
</dbReference>
<keyword evidence="8" id="KW-1185">Reference proteome</keyword>
<feature type="domain" description="Sodium/calcium exchanger membrane region" evidence="6">
    <location>
        <begin position="3"/>
        <end position="150"/>
    </location>
</feature>
<dbReference type="GO" id="GO:0005886">
    <property type="term" value="C:plasma membrane"/>
    <property type="evidence" value="ECO:0007669"/>
    <property type="project" value="TreeGrafter"/>
</dbReference>
<feature type="transmembrane region" description="Helical" evidence="5">
    <location>
        <begin position="304"/>
        <end position="320"/>
    </location>
</feature>
<evidence type="ECO:0000256" key="3">
    <source>
        <dbReference type="ARBA" id="ARBA00022989"/>
    </source>
</evidence>
<dbReference type="NCBIfam" id="TIGR00367">
    <property type="entry name" value="calcium/sodium antiporter"/>
    <property type="match status" value="1"/>
</dbReference>
<dbReference type="Proteomes" id="UP000231134">
    <property type="component" value="Unassembled WGS sequence"/>
</dbReference>
<evidence type="ECO:0000313" key="8">
    <source>
        <dbReference type="Proteomes" id="UP000231134"/>
    </source>
</evidence>
<dbReference type="Gene3D" id="1.20.1420.30">
    <property type="entry name" value="NCX, central ion-binding region"/>
    <property type="match status" value="1"/>
</dbReference>
<dbReference type="Pfam" id="PF01699">
    <property type="entry name" value="Na_Ca_ex"/>
    <property type="match status" value="2"/>
</dbReference>
<feature type="transmembrane region" description="Helical" evidence="5">
    <location>
        <begin position="135"/>
        <end position="154"/>
    </location>
</feature>
<keyword evidence="2 5" id="KW-0812">Transmembrane</keyword>
<dbReference type="InterPro" id="IPR004837">
    <property type="entry name" value="NaCa_Exmemb"/>
</dbReference>
<dbReference type="RefSeq" id="WP_157797809.1">
    <property type="nucleotide sequence ID" value="NZ_PGEX01000001.1"/>
</dbReference>
<dbReference type="GO" id="GO:0008273">
    <property type="term" value="F:calcium, potassium:sodium antiporter activity"/>
    <property type="evidence" value="ECO:0007669"/>
    <property type="project" value="TreeGrafter"/>
</dbReference>
<feature type="domain" description="Sodium/calcium exchanger membrane region" evidence="6">
    <location>
        <begin position="177"/>
        <end position="319"/>
    </location>
</feature>
<evidence type="ECO:0000256" key="2">
    <source>
        <dbReference type="ARBA" id="ARBA00022692"/>
    </source>
</evidence>
<evidence type="ECO:0000313" key="7">
    <source>
        <dbReference type="EMBL" id="PJJ40400.1"/>
    </source>
</evidence>
<evidence type="ECO:0000259" key="6">
    <source>
        <dbReference type="Pfam" id="PF01699"/>
    </source>
</evidence>
<organism evidence="7 8">
    <name type="scientific">Hallerella succinigenes</name>
    <dbReference type="NCBI Taxonomy" id="1896222"/>
    <lineage>
        <taxon>Bacteria</taxon>
        <taxon>Pseudomonadati</taxon>
        <taxon>Fibrobacterota</taxon>
        <taxon>Fibrobacteria</taxon>
        <taxon>Fibrobacterales</taxon>
        <taxon>Fibrobacteraceae</taxon>
        <taxon>Hallerella</taxon>
    </lineage>
</organism>
<dbReference type="InterPro" id="IPR004481">
    <property type="entry name" value="K/Na/Ca-exchanger"/>
</dbReference>